<name>A0A4U8V3K9_STECR</name>
<reference evidence="1 2" key="2">
    <citation type="journal article" date="2019" name="G3 (Bethesda)">
        <title>Hybrid Assembly of the Genome of the Entomopathogenic Nematode Steinernema carpocapsae Identifies the X-Chromosome.</title>
        <authorList>
            <person name="Serra L."/>
            <person name="Macchietto M."/>
            <person name="Macias-Munoz A."/>
            <person name="McGill C.J."/>
            <person name="Rodriguez I.M."/>
            <person name="Rodriguez B."/>
            <person name="Murad R."/>
            <person name="Mortazavi A."/>
        </authorList>
    </citation>
    <scope>NUCLEOTIDE SEQUENCE [LARGE SCALE GENOMIC DNA]</scope>
    <source>
        <strain evidence="1 2">ALL</strain>
    </source>
</reference>
<organism evidence="1 2">
    <name type="scientific">Steinernema carpocapsae</name>
    <name type="common">Entomopathogenic nematode</name>
    <dbReference type="NCBI Taxonomy" id="34508"/>
    <lineage>
        <taxon>Eukaryota</taxon>
        <taxon>Metazoa</taxon>
        <taxon>Ecdysozoa</taxon>
        <taxon>Nematoda</taxon>
        <taxon>Chromadorea</taxon>
        <taxon>Rhabditida</taxon>
        <taxon>Tylenchina</taxon>
        <taxon>Panagrolaimomorpha</taxon>
        <taxon>Strongyloidoidea</taxon>
        <taxon>Steinernematidae</taxon>
        <taxon>Steinernema</taxon>
    </lineage>
</organism>
<gene>
    <name evidence="1" type="ORF">L596_006336</name>
</gene>
<evidence type="ECO:0000313" key="1">
    <source>
        <dbReference type="EMBL" id="TMS39875.1"/>
    </source>
</evidence>
<evidence type="ECO:0000313" key="2">
    <source>
        <dbReference type="Proteomes" id="UP000298663"/>
    </source>
</evidence>
<dbReference type="AlphaFoldDB" id="A0A4U8V3K9"/>
<sequence length="86" mass="9731">MMNAFPKTCSKHAYRLRRIVYSIKGSRVAPRDYAGKNYSLNIRKASPHVARAHYICFINAGGRRLAGPRIPTESPFCDQSPRAKTH</sequence>
<protein>
    <submittedName>
        <fullName evidence="1">Uncharacterized protein</fullName>
    </submittedName>
</protein>
<dbReference type="Proteomes" id="UP000298663">
    <property type="component" value="Chromosome X"/>
</dbReference>
<keyword evidence="2" id="KW-1185">Reference proteome</keyword>
<accession>A0A4U8V3K9</accession>
<reference evidence="1 2" key="1">
    <citation type="journal article" date="2015" name="Genome Biol.">
        <title>Comparative genomics of Steinernema reveals deeply conserved gene regulatory networks.</title>
        <authorList>
            <person name="Dillman A.R."/>
            <person name="Macchietto M."/>
            <person name="Porter C.F."/>
            <person name="Rogers A."/>
            <person name="Williams B."/>
            <person name="Antoshechkin I."/>
            <person name="Lee M.M."/>
            <person name="Goodwin Z."/>
            <person name="Lu X."/>
            <person name="Lewis E.E."/>
            <person name="Goodrich-Blair H."/>
            <person name="Stock S.P."/>
            <person name="Adams B.J."/>
            <person name="Sternberg P.W."/>
            <person name="Mortazavi A."/>
        </authorList>
    </citation>
    <scope>NUCLEOTIDE SEQUENCE [LARGE SCALE GENOMIC DNA]</scope>
    <source>
        <strain evidence="1 2">ALL</strain>
    </source>
</reference>
<proteinExistence type="predicted"/>
<dbReference type="EMBL" id="CM016762">
    <property type="protein sequence ID" value="TMS39875.1"/>
    <property type="molecule type" value="Genomic_DNA"/>
</dbReference>